<evidence type="ECO:0000313" key="3">
    <source>
        <dbReference type="EMBL" id="AEG44272.1"/>
    </source>
</evidence>
<feature type="transmembrane region" description="Helical" evidence="2">
    <location>
        <begin position="437"/>
        <end position="459"/>
    </location>
</feature>
<feature type="transmembrane region" description="Helical" evidence="2">
    <location>
        <begin position="350"/>
        <end position="370"/>
    </location>
</feature>
<feature type="transmembrane region" description="Helical" evidence="2">
    <location>
        <begin position="202"/>
        <end position="222"/>
    </location>
</feature>
<feature type="transmembrane region" description="Helical" evidence="2">
    <location>
        <begin position="385"/>
        <end position="405"/>
    </location>
</feature>
<organism evidence="4">
    <name type="scientific">Isoptericola variabilis (strain 225)</name>
    <dbReference type="NCBI Taxonomy" id="743718"/>
    <lineage>
        <taxon>Bacteria</taxon>
        <taxon>Bacillati</taxon>
        <taxon>Actinomycetota</taxon>
        <taxon>Actinomycetes</taxon>
        <taxon>Micrococcales</taxon>
        <taxon>Promicromonosporaceae</taxon>
        <taxon>Isoptericola</taxon>
    </lineage>
</organism>
<sequence>MDVETARSQPILELRVHGVSNTPPEGMLDLDPDEVERADGDGLGSFWAPTAEAEARGRAAAPGTLRHIPPGVRREAYSWGAMARIGGVPGGRVLGAVARVAVRAAWALLTPLGLANVAYWARPVHDPRRPGAAGPEPTAAATRVFALLLTLLLTAAVTTAAIDTLGTQCMRQARRLAGAVVVDVCARVPEQLYWLARWDHGPRTGLLSAVPVVVIVALVLVAQSARVRFDGRVSTVRGGAVPGARPGQSGLLLHRPGFWVRKDAGADLLLVHLGAAVALVALLVSWTARPGATQRVVAACAAVVLGVAVVLVALRTDDNGVEVGHPVPAGGHPEDPPTGPPTRHGGVRSVLAAGVAGLGVAAWVAAWVAAADRAGVVPDHVGVDAAPSVLGTALAAIATSGLVWRYGAWARVWWAVPVVATAAVGAVVLGAPDAWTTPLVVTAIVALAVPAAAALVAWVQNLRPHEGWDGAGPGVFLLLSAAGAAVLSALVVLGVQWWLRGSSARQLALDPVEPGLTVPVLRRIDAPVTVDVPPAYTEFGAWSVVILLVFVVMGVMVLGPALYEWARRACRWVPVAPRTCGDLDGPSGWAFREIRDGEFEETDGRRHHRDGHQPVDSDMSVVVRRVQRARRLAALLHRAEAAVGGLAVASWVALAAAIAWRVPGEPDAAGFFVLPQWSLGITVPVLGAVAAGIVGGAVAGGAGNLARPFGILWDLMGFLPRSAHPFGPPSYAERAVPELRARVDGWLSGADLPAYDDATRARRRTVARDRRVVLSAHSLGAVIAAAVLLIRHGNPVDDRDARLPGRVGLLTYGVQLRPYFSRFFPELLGPRVLGVPWCGRPAWRGDPWRWEQPPARAALANPAGTSPEPTSLHEILREGSDGRRKVPAWVNLWRRTDFLGFPAVGYGWNPVDRGAEEVDRGSYLFAVASHSAYPRTLAYQRALQEVVDRLDDREWLDSYPTLCETAAWWRPAPAADAGTPLAEAQPWRPVVAGSPGGY</sequence>
<feature type="transmembrane region" description="Helical" evidence="2">
    <location>
        <begin position="268"/>
        <end position="288"/>
    </location>
</feature>
<dbReference type="eggNOG" id="COG1595">
    <property type="taxonomic scope" value="Bacteria"/>
</dbReference>
<gene>
    <name evidence="3" type="ordered locus">Isova_1512</name>
</gene>
<feature type="transmembrane region" description="Helical" evidence="2">
    <location>
        <begin position="412"/>
        <end position="431"/>
    </location>
</feature>
<evidence type="ECO:0000256" key="2">
    <source>
        <dbReference type="SAM" id="Phobius"/>
    </source>
</evidence>
<evidence type="ECO:0000256" key="1">
    <source>
        <dbReference type="SAM" id="MobiDB-lite"/>
    </source>
</evidence>
<accession>F6FUE4</accession>
<dbReference type="STRING" id="743718.Isova_1512"/>
<feature type="transmembrane region" description="Helical" evidence="2">
    <location>
        <begin position="681"/>
        <end position="706"/>
    </location>
</feature>
<dbReference type="HOGENOM" id="CLU_350184_0_0_11"/>
<feature type="transmembrane region" description="Helical" evidence="2">
    <location>
        <begin position="141"/>
        <end position="164"/>
    </location>
</feature>
<evidence type="ECO:0008006" key="5">
    <source>
        <dbReference type="Google" id="ProtNLM"/>
    </source>
</evidence>
<name>F6FUE4_ISOV2</name>
<feature type="transmembrane region" description="Helical" evidence="2">
    <location>
        <begin position="772"/>
        <end position="790"/>
    </location>
</feature>
<feature type="transmembrane region" description="Helical" evidence="2">
    <location>
        <begin position="539"/>
        <end position="563"/>
    </location>
</feature>
<dbReference type="Proteomes" id="UP000009236">
    <property type="component" value="Chromosome"/>
</dbReference>
<feature type="transmembrane region" description="Helical" evidence="2">
    <location>
        <begin position="641"/>
        <end position="661"/>
    </location>
</feature>
<proteinExistence type="predicted"/>
<keyword evidence="4" id="KW-1185">Reference proteome</keyword>
<feature type="region of interest" description="Disordered" evidence="1">
    <location>
        <begin position="322"/>
        <end position="345"/>
    </location>
</feature>
<keyword evidence="2" id="KW-0812">Transmembrane</keyword>
<keyword evidence="2" id="KW-1133">Transmembrane helix</keyword>
<dbReference type="KEGG" id="iva:Isova_1512"/>
<dbReference type="AlphaFoldDB" id="F6FUE4"/>
<feature type="transmembrane region" description="Helical" evidence="2">
    <location>
        <begin position="471"/>
        <end position="499"/>
    </location>
</feature>
<dbReference type="EMBL" id="CP002810">
    <property type="protein sequence ID" value="AEG44272.1"/>
    <property type="molecule type" value="Genomic_DNA"/>
</dbReference>
<protein>
    <recommendedName>
        <fullName evidence="5">Integral membrane protein</fullName>
    </recommendedName>
</protein>
<keyword evidence="2" id="KW-0472">Membrane</keyword>
<reference evidence="3 4" key="1">
    <citation type="submission" date="2011-05" db="EMBL/GenBank/DDBJ databases">
        <title>Complete sequence of Isoptericola variabilis 225.</title>
        <authorList>
            <consortium name="US DOE Joint Genome Institute"/>
            <person name="Lucas S."/>
            <person name="Han J."/>
            <person name="Lapidus A."/>
            <person name="Cheng J.-F."/>
            <person name="Goodwin L."/>
            <person name="Pitluck S."/>
            <person name="Peters L."/>
            <person name="Mikhailova N."/>
            <person name="Zeytun A."/>
            <person name="Han C."/>
            <person name="Tapia R."/>
            <person name="Land M."/>
            <person name="Hauser L."/>
            <person name="Kyrpides N."/>
            <person name="Ivanova N."/>
            <person name="Pagani I."/>
            <person name="Siebers A."/>
            <person name="Allgaier M."/>
            <person name="Thelen M."/>
            <person name="Hugenholtz P."/>
            <person name="Gladden J."/>
            <person name="Woyke T."/>
        </authorList>
    </citation>
    <scope>NUCLEOTIDE SEQUENCE [LARGE SCALE GENOMIC DNA]</scope>
    <source>
        <strain evidence="4">225</strain>
    </source>
</reference>
<dbReference type="RefSeq" id="WP_013838664.1">
    <property type="nucleotide sequence ID" value="NC_015588.1"/>
</dbReference>
<evidence type="ECO:0000313" key="4">
    <source>
        <dbReference type="Proteomes" id="UP000009236"/>
    </source>
</evidence>
<feature type="transmembrane region" description="Helical" evidence="2">
    <location>
        <begin position="294"/>
        <end position="314"/>
    </location>
</feature>